<comment type="caution">
    <text evidence="3">The sequence shown here is derived from an EMBL/GenBank/DDBJ whole genome shotgun (WGS) entry which is preliminary data.</text>
</comment>
<evidence type="ECO:0000313" key="4">
    <source>
        <dbReference type="Proteomes" id="UP000215145"/>
    </source>
</evidence>
<name>A0A229NWV9_9BACL</name>
<evidence type="ECO:0000313" key="3">
    <source>
        <dbReference type="EMBL" id="OXM14390.1"/>
    </source>
</evidence>
<sequence>MLKCCNRLIKKAWINNKINASSQLFHVCEYKHAGTKDLAVRQWLCPECGTVHDRDINAAKTCLN</sequence>
<evidence type="ECO:0000259" key="2">
    <source>
        <dbReference type="Pfam" id="PF07282"/>
    </source>
</evidence>
<dbReference type="Pfam" id="PF07282">
    <property type="entry name" value="Cas12f1-like_TNB"/>
    <property type="match status" value="1"/>
</dbReference>
<gene>
    <name evidence="3" type="ORF">CGZ75_15705</name>
</gene>
<dbReference type="GO" id="GO:0003677">
    <property type="term" value="F:DNA binding"/>
    <property type="evidence" value="ECO:0007669"/>
    <property type="project" value="UniProtKB-KW"/>
</dbReference>
<keyword evidence="1" id="KW-0238">DNA-binding</keyword>
<dbReference type="EMBL" id="NMUQ01000002">
    <property type="protein sequence ID" value="OXM14390.1"/>
    <property type="molecule type" value="Genomic_DNA"/>
</dbReference>
<reference evidence="3 4" key="1">
    <citation type="submission" date="2017-07" db="EMBL/GenBank/DDBJ databases">
        <title>Paenibacillus herberti R33 genome sequencing and assembly.</title>
        <authorList>
            <person name="Su W."/>
        </authorList>
    </citation>
    <scope>NUCLEOTIDE SEQUENCE [LARGE SCALE GENOMIC DNA]</scope>
    <source>
        <strain evidence="3 4">R33</strain>
    </source>
</reference>
<dbReference type="RefSeq" id="WP_089525214.1">
    <property type="nucleotide sequence ID" value="NZ_NMUQ01000002.1"/>
</dbReference>
<dbReference type="InterPro" id="IPR010095">
    <property type="entry name" value="Cas12f1-like_TNB"/>
</dbReference>
<dbReference type="Proteomes" id="UP000215145">
    <property type="component" value="Unassembled WGS sequence"/>
</dbReference>
<accession>A0A229NWV9</accession>
<protein>
    <recommendedName>
        <fullName evidence="2">Cas12f1-like TNB domain-containing protein</fullName>
    </recommendedName>
</protein>
<keyword evidence="4" id="KW-1185">Reference proteome</keyword>
<evidence type="ECO:0000256" key="1">
    <source>
        <dbReference type="ARBA" id="ARBA00023125"/>
    </source>
</evidence>
<dbReference type="OrthoDB" id="56768at2"/>
<dbReference type="AlphaFoldDB" id="A0A229NWV9"/>
<proteinExistence type="predicted"/>
<organism evidence="3 4">
    <name type="scientific">Paenibacillus herberti</name>
    <dbReference type="NCBI Taxonomy" id="1619309"/>
    <lineage>
        <taxon>Bacteria</taxon>
        <taxon>Bacillati</taxon>
        <taxon>Bacillota</taxon>
        <taxon>Bacilli</taxon>
        <taxon>Bacillales</taxon>
        <taxon>Paenibacillaceae</taxon>
        <taxon>Paenibacillus</taxon>
    </lineage>
</organism>
<feature type="domain" description="Cas12f1-like TNB" evidence="2">
    <location>
        <begin position="19"/>
        <end position="60"/>
    </location>
</feature>